<dbReference type="EMBL" id="JAACJL010000017">
    <property type="protein sequence ID" value="KAF4618921.1"/>
    <property type="molecule type" value="Genomic_DNA"/>
</dbReference>
<dbReference type="AlphaFoldDB" id="A0A8H4QYB3"/>
<dbReference type="Gene3D" id="2.60.120.620">
    <property type="entry name" value="q2cbj1_9rhob like domain"/>
    <property type="match status" value="1"/>
</dbReference>
<dbReference type="InterPro" id="IPR005123">
    <property type="entry name" value="Oxoglu/Fe-dep_dioxygenase_dom"/>
</dbReference>
<evidence type="ECO:0000256" key="3">
    <source>
        <dbReference type="ARBA" id="ARBA00022964"/>
    </source>
</evidence>
<evidence type="ECO:0000256" key="2">
    <source>
        <dbReference type="ARBA" id="ARBA00022723"/>
    </source>
</evidence>
<gene>
    <name evidence="8" type="ORF">D9613_009829</name>
</gene>
<evidence type="ECO:0000256" key="5">
    <source>
        <dbReference type="ARBA" id="ARBA00023004"/>
    </source>
</evidence>
<sequence>MSTATPGLQIPAWAVPLLNFKQALNKLQELQYCTGTVPLNPESSKLFYEGPNTVRVIDFMNVTEEDLSRLSLACQPASFGRDQQDVYDETYRKAGKLDATHFVTALNPWASGIVDTVNQVLLGNRDAGKSIKAELYNLNVYGPGSFFKSHVDTPHGDNMFGSLVIVLPTKHEGGSLVFRHEGQESVFDTAATVSSERTPHAAFVAFFSDVEHEVLEVKSGYRVTLTYNLYFVDPPKPPANLGVVPAEGDPMLNLKSKLLKLLEIPTMLPQGGLFAFRLKHKYPITPSSTIISEVASRLKGTDVMLKEMCEELSLDTSIKLMYLIEPELSDSKLLCLLDCYVDGLEDLDQVEDIKQELLAITQGQCTITYLYPGRRRERGAIPLVLLQGSKSAVEGNMFTTKYMAYGNEARVDTIYNDIYLVAKVKPFKDRGFSDSEAETAEEPEEATAEEDLDEESENDTEEE</sequence>
<feature type="region of interest" description="Disordered" evidence="6">
    <location>
        <begin position="431"/>
        <end position="463"/>
    </location>
</feature>
<dbReference type="Proteomes" id="UP000521872">
    <property type="component" value="Unassembled WGS sequence"/>
</dbReference>
<dbReference type="Pfam" id="PF13640">
    <property type="entry name" value="2OG-FeII_Oxy_3"/>
    <property type="match status" value="1"/>
</dbReference>
<evidence type="ECO:0000259" key="7">
    <source>
        <dbReference type="PROSITE" id="PS51471"/>
    </source>
</evidence>
<protein>
    <recommendedName>
        <fullName evidence="7">Fe2OG dioxygenase domain-containing protein</fullName>
    </recommendedName>
</protein>
<dbReference type="GO" id="GO:0016705">
    <property type="term" value="F:oxidoreductase activity, acting on paired donors, with incorporation or reduction of molecular oxygen"/>
    <property type="evidence" value="ECO:0007669"/>
    <property type="project" value="InterPro"/>
</dbReference>
<dbReference type="GO" id="GO:0051213">
    <property type="term" value="F:dioxygenase activity"/>
    <property type="evidence" value="ECO:0007669"/>
    <property type="project" value="UniProtKB-KW"/>
</dbReference>
<feature type="domain" description="Fe2OG dioxygenase" evidence="7">
    <location>
        <begin position="132"/>
        <end position="234"/>
    </location>
</feature>
<keyword evidence="5" id="KW-0408">Iron</keyword>
<evidence type="ECO:0000256" key="4">
    <source>
        <dbReference type="ARBA" id="ARBA00023002"/>
    </source>
</evidence>
<evidence type="ECO:0000256" key="1">
    <source>
        <dbReference type="ARBA" id="ARBA00001961"/>
    </source>
</evidence>
<evidence type="ECO:0000256" key="6">
    <source>
        <dbReference type="SAM" id="MobiDB-lite"/>
    </source>
</evidence>
<keyword evidence="4" id="KW-0560">Oxidoreductase</keyword>
<evidence type="ECO:0000313" key="9">
    <source>
        <dbReference type="Proteomes" id="UP000521872"/>
    </source>
</evidence>
<accession>A0A8H4QYB3</accession>
<evidence type="ECO:0000313" key="8">
    <source>
        <dbReference type="EMBL" id="KAF4618921.1"/>
    </source>
</evidence>
<keyword evidence="3" id="KW-0223">Dioxygenase</keyword>
<organism evidence="8 9">
    <name type="scientific">Agrocybe pediades</name>
    <dbReference type="NCBI Taxonomy" id="84607"/>
    <lineage>
        <taxon>Eukaryota</taxon>
        <taxon>Fungi</taxon>
        <taxon>Dikarya</taxon>
        <taxon>Basidiomycota</taxon>
        <taxon>Agaricomycotina</taxon>
        <taxon>Agaricomycetes</taxon>
        <taxon>Agaricomycetidae</taxon>
        <taxon>Agaricales</taxon>
        <taxon>Agaricineae</taxon>
        <taxon>Strophariaceae</taxon>
        <taxon>Agrocybe</taxon>
    </lineage>
</organism>
<dbReference type="PANTHER" id="PTHR33099:SF14">
    <property type="entry name" value="PROLYL 4-HYDROXYLASE ALPHA SUBUNIT FE(2+) 2OG DIOXYGENASE DOMAIN-CONTAINING PROTEIN"/>
    <property type="match status" value="1"/>
</dbReference>
<dbReference type="InterPro" id="IPR006620">
    <property type="entry name" value="Pro_4_hyd_alph"/>
</dbReference>
<name>A0A8H4QYB3_9AGAR</name>
<dbReference type="GO" id="GO:0005506">
    <property type="term" value="F:iron ion binding"/>
    <property type="evidence" value="ECO:0007669"/>
    <property type="project" value="InterPro"/>
</dbReference>
<dbReference type="SMART" id="SM00702">
    <property type="entry name" value="P4Hc"/>
    <property type="match status" value="1"/>
</dbReference>
<dbReference type="InterPro" id="IPR044862">
    <property type="entry name" value="Pro_4_hyd_alph_FE2OG_OXY"/>
</dbReference>
<comment type="caution">
    <text evidence="8">The sequence shown here is derived from an EMBL/GenBank/DDBJ whole genome shotgun (WGS) entry which is preliminary data.</text>
</comment>
<comment type="cofactor">
    <cofactor evidence="1">
        <name>L-ascorbate</name>
        <dbReference type="ChEBI" id="CHEBI:38290"/>
    </cofactor>
</comment>
<dbReference type="PANTHER" id="PTHR33099">
    <property type="entry name" value="FE2OG DIOXYGENASE DOMAIN-CONTAINING PROTEIN"/>
    <property type="match status" value="1"/>
</dbReference>
<reference evidence="8 9" key="1">
    <citation type="submission" date="2019-12" db="EMBL/GenBank/DDBJ databases">
        <authorList>
            <person name="Floudas D."/>
            <person name="Bentzer J."/>
            <person name="Ahren D."/>
            <person name="Johansson T."/>
            <person name="Persson P."/>
            <person name="Tunlid A."/>
        </authorList>
    </citation>
    <scope>NUCLEOTIDE SEQUENCE [LARGE SCALE GENOMIC DNA]</scope>
    <source>
        <strain evidence="8 9">CBS 102.39</strain>
    </source>
</reference>
<dbReference type="GO" id="GO:0031418">
    <property type="term" value="F:L-ascorbic acid binding"/>
    <property type="evidence" value="ECO:0007669"/>
    <property type="project" value="InterPro"/>
</dbReference>
<feature type="compositionally biased region" description="Acidic residues" evidence="6">
    <location>
        <begin position="435"/>
        <end position="463"/>
    </location>
</feature>
<proteinExistence type="predicted"/>
<keyword evidence="2" id="KW-0479">Metal-binding</keyword>
<keyword evidence="9" id="KW-1185">Reference proteome</keyword>
<dbReference type="PROSITE" id="PS51471">
    <property type="entry name" value="FE2OG_OXY"/>
    <property type="match status" value="1"/>
</dbReference>